<proteinExistence type="predicted"/>
<sequence>MINKSMFDNEIGNIVLTKVCSVKPDGDSNESKQITVNMDYSGLTLYDVFVKALSSDVIKWQAAARKRFDSLDKVENVKAKSPGMRPQIDPATALANEAIAAGIDMKDKTALANFIISKLAK</sequence>
<reference evidence="1" key="1">
    <citation type="submission" date="2020-03" db="EMBL/GenBank/DDBJ databases">
        <title>The deep terrestrial virosphere.</title>
        <authorList>
            <person name="Holmfeldt K."/>
            <person name="Nilsson E."/>
            <person name="Simone D."/>
            <person name="Lopez-Fernandez M."/>
            <person name="Wu X."/>
            <person name="de Brujin I."/>
            <person name="Lundin D."/>
            <person name="Andersson A."/>
            <person name="Bertilsson S."/>
            <person name="Dopson M."/>
        </authorList>
    </citation>
    <scope>NUCLEOTIDE SEQUENCE</scope>
    <source>
        <strain evidence="1">MM415A02558</strain>
    </source>
</reference>
<dbReference type="AlphaFoldDB" id="A0A6M3JU78"/>
<accession>A0A6M3JU78</accession>
<evidence type="ECO:0000313" key="1">
    <source>
        <dbReference type="EMBL" id="QJA72938.1"/>
    </source>
</evidence>
<gene>
    <name evidence="1" type="ORF">MM415A02558_0014</name>
</gene>
<name>A0A6M3JU78_9ZZZZ</name>
<organism evidence="1">
    <name type="scientific">viral metagenome</name>
    <dbReference type="NCBI Taxonomy" id="1070528"/>
    <lineage>
        <taxon>unclassified sequences</taxon>
        <taxon>metagenomes</taxon>
        <taxon>organismal metagenomes</taxon>
    </lineage>
</organism>
<protein>
    <submittedName>
        <fullName evidence="1">Uncharacterized protein</fullName>
    </submittedName>
</protein>
<dbReference type="EMBL" id="MT141989">
    <property type="protein sequence ID" value="QJA72938.1"/>
    <property type="molecule type" value="Genomic_DNA"/>
</dbReference>